<evidence type="ECO:0000256" key="1">
    <source>
        <dbReference type="ARBA" id="ARBA00023015"/>
    </source>
</evidence>
<dbReference type="PROSITE" id="PS50985">
    <property type="entry name" value="GRAS"/>
    <property type="match status" value="1"/>
</dbReference>
<keyword evidence="1" id="KW-0805">Transcription regulation</keyword>
<comment type="caution">
    <text evidence="3">Lacks conserved residue(s) required for the propagation of feature annotation.</text>
</comment>
<dbReference type="Pfam" id="PF03514">
    <property type="entry name" value="GRAS"/>
    <property type="match status" value="1"/>
</dbReference>
<comment type="similarity">
    <text evidence="3">Belongs to the GRAS family.</text>
</comment>
<dbReference type="PANTHER" id="PTHR31636">
    <property type="entry name" value="OSJNBA0084A10.13 PROTEIN-RELATED"/>
    <property type="match status" value="1"/>
</dbReference>
<feature type="short sequence motif" description="LXXLL motif" evidence="3">
    <location>
        <begin position="336"/>
        <end position="340"/>
    </location>
</feature>
<dbReference type="Proteomes" id="UP001652660">
    <property type="component" value="Chromosome 6e"/>
</dbReference>
<evidence type="ECO:0000313" key="5">
    <source>
        <dbReference type="RefSeq" id="XP_071911952.1"/>
    </source>
</evidence>
<keyword evidence="4" id="KW-1185">Reference proteome</keyword>
<evidence type="ECO:0000256" key="2">
    <source>
        <dbReference type="ARBA" id="ARBA00023163"/>
    </source>
</evidence>
<dbReference type="InterPro" id="IPR005202">
    <property type="entry name" value="TF_GRAS"/>
</dbReference>
<reference evidence="5" key="1">
    <citation type="submission" date="2025-08" db="UniProtKB">
        <authorList>
            <consortium name="RefSeq"/>
        </authorList>
    </citation>
    <scope>IDENTIFICATION</scope>
    <source>
        <tissue evidence="5">Leaves</tissue>
    </source>
</reference>
<keyword evidence="2" id="KW-0804">Transcription</keyword>
<accession>A0ABM4UXD9</accession>
<feature type="region of interest" description="SAW" evidence="3">
    <location>
        <begin position="421"/>
        <end position="497"/>
    </location>
</feature>
<gene>
    <name evidence="5" type="primary">LOC113696832</name>
</gene>
<evidence type="ECO:0000313" key="4">
    <source>
        <dbReference type="Proteomes" id="UP001652660"/>
    </source>
</evidence>
<sequence length="503" mass="57234">MSRFALQNWKHMDYIGVEVENPPLISYLAQAKEECSFMPLTSLELLKQHGNKVKRLREGNLKELNTVKPTNSSGHQALSTAGIMKLARAQLFVLNSQKADVLSSVASCIGAQSALGSEFSEDSGLAILLQAAAENVVNQQYVYSRKLLNKCNHFSSKSGYPAQRIVHYFAEALREKIDQECGMVASLEDLEGETRRPIDEKLALVSLQPGMMASQQENPFSLVSQFTAIGSIRATVATARRVHLINFGLDNGSHWTLIMQDFAAQYNYPIELLKITAVGTSKQMMEETVKWLSAFADSISLPFTFNIVVSDLKDLKEDMFKLEADEVVAVYLDRRLWTLLAWPNYLEALIAVISKLKPRVMVVKEMEASTNNPIFLERFHEALIFFSGMFESIKDCMDNHIFYRKLTEEVYCRNMIRNIITAEGKERVHRHERVAFWRTLFAKFGFVETALSQSSFRRASMFLKRSALYSSFTIYMDGKCLILGWKRTPFISVSAWKFQYDSE</sequence>
<dbReference type="GeneID" id="113696832"/>
<dbReference type="RefSeq" id="XP_071911952.1">
    <property type="nucleotide sequence ID" value="XM_072055851.1"/>
</dbReference>
<organism evidence="4 5">
    <name type="scientific">Coffea arabica</name>
    <name type="common">Arabian coffee</name>
    <dbReference type="NCBI Taxonomy" id="13443"/>
    <lineage>
        <taxon>Eukaryota</taxon>
        <taxon>Viridiplantae</taxon>
        <taxon>Streptophyta</taxon>
        <taxon>Embryophyta</taxon>
        <taxon>Tracheophyta</taxon>
        <taxon>Spermatophyta</taxon>
        <taxon>Magnoliopsida</taxon>
        <taxon>eudicotyledons</taxon>
        <taxon>Gunneridae</taxon>
        <taxon>Pentapetalae</taxon>
        <taxon>asterids</taxon>
        <taxon>lamiids</taxon>
        <taxon>Gentianales</taxon>
        <taxon>Rubiaceae</taxon>
        <taxon>Ixoroideae</taxon>
        <taxon>Gardenieae complex</taxon>
        <taxon>Bertiereae - Coffeeae clade</taxon>
        <taxon>Coffeeae</taxon>
        <taxon>Coffea</taxon>
    </lineage>
</organism>
<protein>
    <submittedName>
        <fullName evidence="5">DELLA protein RGL2-like isoform X1</fullName>
    </submittedName>
</protein>
<proteinExistence type="inferred from homology"/>
<name>A0ABM4UXD9_COFAR</name>
<evidence type="ECO:0000256" key="3">
    <source>
        <dbReference type="PROSITE-ProRule" id="PRU01191"/>
    </source>
</evidence>